<organism evidence="1 2">
    <name type="scientific">Aldrovandia affinis</name>
    <dbReference type="NCBI Taxonomy" id="143900"/>
    <lineage>
        <taxon>Eukaryota</taxon>
        <taxon>Metazoa</taxon>
        <taxon>Chordata</taxon>
        <taxon>Craniata</taxon>
        <taxon>Vertebrata</taxon>
        <taxon>Euteleostomi</taxon>
        <taxon>Actinopterygii</taxon>
        <taxon>Neopterygii</taxon>
        <taxon>Teleostei</taxon>
        <taxon>Notacanthiformes</taxon>
        <taxon>Halosauridae</taxon>
        <taxon>Aldrovandia</taxon>
    </lineage>
</organism>
<dbReference type="EMBL" id="JAINUG010000072">
    <property type="protein sequence ID" value="KAJ8401229.1"/>
    <property type="molecule type" value="Genomic_DNA"/>
</dbReference>
<comment type="caution">
    <text evidence="1">The sequence shown here is derived from an EMBL/GenBank/DDBJ whole genome shotgun (WGS) entry which is preliminary data.</text>
</comment>
<protein>
    <submittedName>
        <fullName evidence="1">Uncharacterized protein</fullName>
    </submittedName>
</protein>
<sequence>MGPARLVVPCAPFSGPGPCSRPPQRRGLIFGEKNVLLTAVVGPGGGASRTSEEAGAPIPTRPDEVIRLLSQSAVRSEAVSRNVRMEEEALGKGILRKLGGRWL</sequence>
<proteinExistence type="predicted"/>
<name>A0AAD7SEQ1_9TELE</name>
<gene>
    <name evidence="1" type="ORF">AAFF_G00388110</name>
</gene>
<dbReference type="AlphaFoldDB" id="A0AAD7SEQ1"/>
<accession>A0AAD7SEQ1</accession>
<keyword evidence="2" id="KW-1185">Reference proteome</keyword>
<reference evidence="1" key="1">
    <citation type="journal article" date="2023" name="Science">
        <title>Genome structures resolve the early diversification of teleost fishes.</title>
        <authorList>
            <person name="Parey E."/>
            <person name="Louis A."/>
            <person name="Montfort J."/>
            <person name="Bouchez O."/>
            <person name="Roques C."/>
            <person name="Iampietro C."/>
            <person name="Lluch J."/>
            <person name="Castinel A."/>
            <person name="Donnadieu C."/>
            <person name="Desvignes T."/>
            <person name="Floi Bucao C."/>
            <person name="Jouanno E."/>
            <person name="Wen M."/>
            <person name="Mejri S."/>
            <person name="Dirks R."/>
            <person name="Jansen H."/>
            <person name="Henkel C."/>
            <person name="Chen W.J."/>
            <person name="Zahm M."/>
            <person name="Cabau C."/>
            <person name="Klopp C."/>
            <person name="Thompson A.W."/>
            <person name="Robinson-Rechavi M."/>
            <person name="Braasch I."/>
            <person name="Lecointre G."/>
            <person name="Bobe J."/>
            <person name="Postlethwait J.H."/>
            <person name="Berthelot C."/>
            <person name="Roest Crollius H."/>
            <person name="Guiguen Y."/>
        </authorList>
    </citation>
    <scope>NUCLEOTIDE SEQUENCE</scope>
    <source>
        <strain evidence="1">NC1722</strain>
    </source>
</reference>
<dbReference type="Proteomes" id="UP001221898">
    <property type="component" value="Unassembled WGS sequence"/>
</dbReference>
<evidence type="ECO:0000313" key="1">
    <source>
        <dbReference type="EMBL" id="KAJ8401229.1"/>
    </source>
</evidence>
<evidence type="ECO:0000313" key="2">
    <source>
        <dbReference type="Proteomes" id="UP001221898"/>
    </source>
</evidence>